<protein>
    <recommendedName>
        <fullName evidence="3">Glycosyltransferase family 1 protein</fullName>
    </recommendedName>
</protein>
<reference evidence="1 2" key="1">
    <citation type="submission" date="2018-06" db="EMBL/GenBank/DDBJ databases">
        <title>Extensive metabolic versatility and redundancy in microbially diverse, dynamic hydrothermal sediments.</title>
        <authorList>
            <person name="Dombrowski N."/>
            <person name="Teske A."/>
            <person name="Baker B.J."/>
        </authorList>
    </citation>
    <scope>NUCLEOTIDE SEQUENCE [LARGE SCALE GENOMIC DNA]</scope>
    <source>
        <strain evidence="1">B36_G15</strain>
    </source>
</reference>
<gene>
    <name evidence="1" type="ORF">DRP53_09240</name>
</gene>
<dbReference type="EMBL" id="QNBE01000107">
    <property type="protein sequence ID" value="RKX69086.1"/>
    <property type="molecule type" value="Genomic_DNA"/>
</dbReference>
<proteinExistence type="predicted"/>
<name>A0A660SFZ9_UNCW3</name>
<organism evidence="1 2">
    <name type="scientific">candidate division WOR-3 bacterium</name>
    <dbReference type="NCBI Taxonomy" id="2052148"/>
    <lineage>
        <taxon>Bacteria</taxon>
        <taxon>Bacteria division WOR-3</taxon>
    </lineage>
</organism>
<evidence type="ECO:0000313" key="1">
    <source>
        <dbReference type="EMBL" id="RKX69086.1"/>
    </source>
</evidence>
<dbReference type="SUPFAM" id="SSF53756">
    <property type="entry name" value="UDP-Glycosyltransferase/glycogen phosphorylase"/>
    <property type="match status" value="1"/>
</dbReference>
<evidence type="ECO:0008006" key="3">
    <source>
        <dbReference type="Google" id="ProtNLM"/>
    </source>
</evidence>
<dbReference type="AlphaFoldDB" id="A0A660SFZ9"/>
<dbReference type="Proteomes" id="UP000268469">
    <property type="component" value="Unassembled WGS sequence"/>
</dbReference>
<evidence type="ECO:0000313" key="2">
    <source>
        <dbReference type="Proteomes" id="UP000268469"/>
    </source>
</evidence>
<accession>A0A660SFZ9</accession>
<comment type="caution">
    <text evidence="1">The sequence shown here is derived from an EMBL/GenBank/DDBJ whole genome shotgun (WGS) entry which is preliminary data.</text>
</comment>
<sequence>MKIGLMGGWNTDSGASLHSELIGRAWVEEGIKLTVFTFYKESFHGTQITGEDEEFVIRCFTTSRAEPQRLNPIPFLTEDYNVFVVEDLGMLPKDHLGKIFHRIKKKAITVNIIHDGKLTDDPSFYQFDWDAIVCFDERYRDFLKEAYDEERIHIIPYPCHEQKIIDKTSARRGLSLPQDKKILFTFGPASYYTLSLVEDIFSFKEFILLVVTKHQNSLTGFYPLQERYPIIIREEAPDINRLYEYLNSADGLIFNKPSARWVVVSSTVFQCLGSGCPIIAYASNFIETLKDEVLRYHNRDEFLNCLRIVIEGGDRYQQVRERGLAYVQRNSARNVARRYLQLFEDLLKRRRNA</sequence>